<evidence type="ECO:0000259" key="13">
    <source>
        <dbReference type="Pfam" id="PF00593"/>
    </source>
</evidence>
<dbReference type="InterPro" id="IPR037066">
    <property type="entry name" value="Plug_dom_sf"/>
</dbReference>
<keyword evidence="5 12" id="KW-0732">Signal</keyword>
<keyword evidence="8 15" id="KW-0675">Receptor</keyword>
<feature type="chain" id="PRO_5020934519" evidence="12">
    <location>
        <begin position="21"/>
        <end position="599"/>
    </location>
</feature>
<dbReference type="OrthoDB" id="337377at2"/>
<evidence type="ECO:0000256" key="11">
    <source>
        <dbReference type="RuleBase" id="RU003357"/>
    </source>
</evidence>
<dbReference type="PROSITE" id="PS52016">
    <property type="entry name" value="TONB_DEPENDENT_REC_3"/>
    <property type="match status" value="1"/>
</dbReference>
<dbReference type="GO" id="GO:0009279">
    <property type="term" value="C:cell outer membrane"/>
    <property type="evidence" value="ECO:0007669"/>
    <property type="project" value="UniProtKB-SubCell"/>
</dbReference>
<keyword evidence="3 10" id="KW-1134">Transmembrane beta strand</keyword>
<dbReference type="PANTHER" id="PTHR30069:SF29">
    <property type="entry name" value="HEMOGLOBIN AND HEMOGLOBIN-HAPTOGLOBIN-BINDING PROTEIN 1-RELATED"/>
    <property type="match status" value="1"/>
</dbReference>
<protein>
    <submittedName>
        <fullName evidence="15">Iron complex outermembrane receptor protein</fullName>
    </submittedName>
</protein>
<evidence type="ECO:0000256" key="1">
    <source>
        <dbReference type="ARBA" id="ARBA00004571"/>
    </source>
</evidence>
<evidence type="ECO:0000256" key="4">
    <source>
        <dbReference type="ARBA" id="ARBA00022692"/>
    </source>
</evidence>
<evidence type="ECO:0000259" key="14">
    <source>
        <dbReference type="Pfam" id="PF07715"/>
    </source>
</evidence>
<dbReference type="InterPro" id="IPR039426">
    <property type="entry name" value="TonB-dep_rcpt-like"/>
</dbReference>
<evidence type="ECO:0000256" key="5">
    <source>
        <dbReference type="ARBA" id="ARBA00022729"/>
    </source>
</evidence>
<evidence type="ECO:0000256" key="2">
    <source>
        <dbReference type="ARBA" id="ARBA00022448"/>
    </source>
</evidence>
<evidence type="ECO:0000256" key="8">
    <source>
        <dbReference type="ARBA" id="ARBA00023170"/>
    </source>
</evidence>
<feature type="domain" description="TonB-dependent receptor-like beta-barrel" evidence="13">
    <location>
        <begin position="186"/>
        <end position="552"/>
    </location>
</feature>
<keyword evidence="6 11" id="KW-0798">TonB box</keyword>
<gene>
    <name evidence="15" type="ORF">C7378_2870</name>
</gene>
<keyword evidence="16" id="KW-1185">Reference proteome</keyword>
<organism evidence="15 16">
    <name type="scientific">Acidipila rosea</name>
    <dbReference type="NCBI Taxonomy" id="768535"/>
    <lineage>
        <taxon>Bacteria</taxon>
        <taxon>Pseudomonadati</taxon>
        <taxon>Acidobacteriota</taxon>
        <taxon>Terriglobia</taxon>
        <taxon>Terriglobales</taxon>
        <taxon>Acidobacteriaceae</taxon>
        <taxon>Acidipila</taxon>
    </lineage>
</organism>
<keyword evidence="4 10" id="KW-0812">Transmembrane</keyword>
<dbReference type="Gene3D" id="2.40.170.20">
    <property type="entry name" value="TonB-dependent receptor, beta-barrel domain"/>
    <property type="match status" value="1"/>
</dbReference>
<feature type="domain" description="TonB-dependent receptor plug" evidence="14">
    <location>
        <begin position="60"/>
        <end position="147"/>
    </location>
</feature>
<dbReference type="EMBL" id="SMGK01000005">
    <property type="protein sequence ID" value="TCK71590.1"/>
    <property type="molecule type" value="Genomic_DNA"/>
</dbReference>
<comment type="similarity">
    <text evidence="10 11">Belongs to the TonB-dependent receptor family.</text>
</comment>
<comment type="subcellular location">
    <subcellularLocation>
        <location evidence="1 10">Cell outer membrane</location>
        <topology evidence="1 10">Multi-pass membrane protein</topology>
    </subcellularLocation>
</comment>
<evidence type="ECO:0000313" key="16">
    <source>
        <dbReference type="Proteomes" id="UP000295210"/>
    </source>
</evidence>
<feature type="signal peptide" evidence="12">
    <location>
        <begin position="1"/>
        <end position="20"/>
    </location>
</feature>
<dbReference type="AlphaFoldDB" id="A0A4R1L3I4"/>
<dbReference type="Gene3D" id="2.170.130.10">
    <property type="entry name" value="TonB-dependent receptor, plug domain"/>
    <property type="match status" value="1"/>
</dbReference>
<dbReference type="GO" id="GO:0015344">
    <property type="term" value="F:siderophore uptake transmembrane transporter activity"/>
    <property type="evidence" value="ECO:0007669"/>
    <property type="project" value="TreeGrafter"/>
</dbReference>
<dbReference type="SUPFAM" id="SSF56935">
    <property type="entry name" value="Porins"/>
    <property type="match status" value="1"/>
</dbReference>
<evidence type="ECO:0000313" key="15">
    <source>
        <dbReference type="EMBL" id="TCK71590.1"/>
    </source>
</evidence>
<sequence length="599" mass="65455">MKNILACLLPALLCSPGVSQQPTPADNQTVIVTATFEPVPLSENDRSVRVFHTDQQPLLFNDLESYLRLDPSVDLQERGPGGVQADISIRGTTFEQSLVLLNGLRINDPETGHLNMDIPVPLDAISRVEVLHGSGSTFYGSDALGGAVNLITTEPQRTAVQAGIGYGNYGSTEQHAVGAYLARHWSEQLSGSRETSSGFMIDRNYRTSAVSSETWLHTALGSTDVLLAASDRPYGANQFYGNFESFERTKGWFGSVRQQLGAKSEADFGYRRHTDVFTLLVYDPAVYQNNHIDTAWQGDLRRADRPGRNATVAYGLEASGDGINSSNLGQHARNQGAGYASLDLRALKRLSLSIGAREEIFSGGDAVFSPTAAAGYWLGHGMRLHAAAGHAFRLPTYTDLYYSDPTTVGNPGLRPESAWSYEGGLQWESGGRISFDLTGFRLLERNGIDYSKFALSDRWQATNVQNLNFTGAETTVHLRLPASQQVELGYTGLHASQQPVPGLISEYAFNYASQNATFAWSGEFAHRVDARTQVSIVQRVGQTAYPLWDLSVAGSGGRVRPYLRFSNLSNTGYEEVPGVPMPGRTIMGGAEFFWARNRR</sequence>
<evidence type="ECO:0000256" key="9">
    <source>
        <dbReference type="ARBA" id="ARBA00023237"/>
    </source>
</evidence>
<dbReference type="Proteomes" id="UP000295210">
    <property type="component" value="Unassembled WGS sequence"/>
</dbReference>
<evidence type="ECO:0000256" key="7">
    <source>
        <dbReference type="ARBA" id="ARBA00023136"/>
    </source>
</evidence>
<keyword evidence="2 10" id="KW-0813">Transport</keyword>
<comment type="caution">
    <text evidence="15">The sequence shown here is derived from an EMBL/GenBank/DDBJ whole genome shotgun (WGS) entry which is preliminary data.</text>
</comment>
<keyword evidence="7 10" id="KW-0472">Membrane</keyword>
<dbReference type="RefSeq" id="WP_131998113.1">
    <property type="nucleotide sequence ID" value="NZ_SMGK01000005.1"/>
</dbReference>
<evidence type="ECO:0000256" key="3">
    <source>
        <dbReference type="ARBA" id="ARBA00022452"/>
    </source>
</evidence>
<dbReference type="GO" id="GO:0044718">
    <property type="term" value="P:siderophore transmembrane transport"/>
    <property type="evidence" value="ECO:0007669"/>
    <property type="project" value="TreeGrafter"/>
</dbReference>
<name>A0A4R1L3I4_9BACT</name>
<evidence type="ECO:0000256" key="6">
    <source>
        <dbReference type="ARBA" id="ARBA00023077"/>
    </source>
</evidence>
<dbReference type="PANTHER" id="PTHR30069">
    <property type="entry name" value="TONB-DEPENDENT OUTER MEMBRANE RECEPTOR"/>
    <property type="match status" value="1"/>
</dbReference>
<dbReference type="Pfam" id="PF07715">
    <property type="entry name" value="Plug"/>
    <property type="match status" value="1"/>
</dbReference>
<dbReference type="InterPro" id="IPR036942">
    <property type="entry name" value="Beta-barrel_TonB_sf"/>
</dbReference>
<accession>A0A4R1L3I4</accession>
<evidence type="ECO:0000256" key="10">
    <source>
        <dbReference type="PROSITE-ProRule" id="PRU01360"/>
    </source>
</evidence>
<keyword evidence="9 10" id="KW-0998">Cell outer membrane</keyword>
<evidence type="ECO:0000256" key="12">
    <source>
        <dbReference type="SAM" id="SignalP"/>
    </source>
</evidence>
<dbReference type="Pfam" id="PF00593">
    <property type="entry name" value="TonB_dep_Rec_b-barrel"/>
    <property type="match status" value="1"/>
</dbReference>
<reference evidence="15 16" key="1">
    <citation type="submission" date="2019-03" db="EMBL/GenBank/DDBJ databases">
        <title>Genomic Encyclopedia of Type Strains, Phase IV (KMG-IV): sequencing the most valuable type-strain genomes for metagenomic binning, comparative biology and taxonomic classification.</title>
        <authorList>
            <person name="Goeker M."/>
        </authorList>
    </citation>
    <scope>NUCLEOTIDE SEQUENCE [LARGE SCALE GENOMIC DNA]</scope>
    <source>
        <strain evidence="15 16">DSM 103428</strain>
    </source>
</reference>
<dbReference type="InterPro" id="IPR000531">
    <property type="entry name" value="Beta-barrel_TonB"/>
</dbReference>
<dbReference type="InterPro" id="IPR012910">
    <property type="entry name" value="Plug_dom"/>
</dbReference>
<proteinExistence type="inferred from homology"/>